<protein>
    <submittedName>
        <fullName evidence="1">Uncharacterized protein</fullName>
    </submittedName>
</protein>
<gene>
    <name evidence="1" type="ORF">LAWI1_G008845</name>
</gene>
<dbReference type="EMBL" id="QGML01002931">
    <property type="protein sequence ID" value="TVY86934.1"/>
    <property type="molecule type" value="Genomic_DNA"/>
</dbReference>
<evidence type="ECO:0000313" key="2">
    <source>
        <dbReference type="Proteomes" id="UP000315522"/>
    </source>
</evidence>
<keyword evidence="2" id="KW-1185">Reference proteome</keyword>
<sequence>MTHNCCTALIRYVAEDSRPPRPRNQPRLGFLSLPREIRDKIYDIALVSNSSIIVWKGKWQTYTLPQLGEGPRPWPWDRIRWRAIDHDASTASLCSLNLKLLFCNKVIAHEAAMVFYHRNTFSFLGDHNWDPIVLWLETVGAENRNSLVSIEIEGKRPDRVWQRPNGERVRHPGAFTTEEIYPRHPLLRTGEGSFKYGSVDNINPAIENIFVLLGSRSSEKSVTIVMLFSCSWPGAGANPRPDECCPENFWYSMELPNLIDGLRTLHTQVSGLQDSVDVLWKGRNSRWAFQEDRSAMEKLGWQVTELGAEEPDFLLWPWDDRSDTSPNGIVLYVLRRDKPTGPLLAQDPSPFSYVWASGMDEE</sequence>
<comment type="caution">
    <text evidence="1">The sequence shown here is derived from an EMBL/GenBank/DDBJ whole genome shotgun (WGS) entry which is preliminary data.</text>
</comment>
<dbReference type="PANTHER" id="PTHR42085:SF8">
    <property type="entry name" value="F-BOX DOMAIN-CONTAINING PROTEIN"/>
    <property type="match status" value="1"/>
</dbReference>
<dbReference type="AlphaFoldDB" id="A0A559M1V1"/>
<dbReference type="Proteomes" id="UP000315522">
    <property type="component" value="Unassembled WGS sequence"/>
</dbReference>
<dbReference type="InterPro" id="IPR038883">
    <property type="entry name" value="AN11006-like"/>
</dbReference>
<dbReference type="PANTHER" id="PTHR42085">
    <property type="entry name" value="F-BOX DOMAIN-CONTAINING PROTEIN"/>
    <property type="match status" value="1"/>
</dbReference>
<evidence type="ECO:0000313" key="1">
    <source>
        <dbReference type="EMBL" id="TVY86934.1"/>
    </source>
</evidence>
<accession>A0A559M1V1</accession>
<proteinExistence type="predicted"/>
<name>A0A559M1V1_9HELO</name>
<organism evidence="1 2">
    <name type="scientific">Lachnellula willkommii</name>
    <dbReference type="NCBI Taxonomy" id="215461"/>
    <lineage>
        <taxon>Eukaryota</taxon>
        <taxon>Fungi</taxon>
        <taxon>Dikarya</taxon>
        <taxon>Ascomycota</taxon>
        <taxon>Pezizomycotina</taxon>
        <taxon>Leotiomycetes</taxon>
        <taxon>Helotiales</taxon>
        <taxon>Lachnaceae</taxon>
        <taxon>Lachnellula</taxon>
    </lineage>
</organism>
<reference evidence="1 2" key="1">
    <citation type="submission" date="2018-05" db="EMBL/GenBank/DDBJ databases">
        <title>Genome sequencing and assembly of the regulated plant pathogen Lachnellula willkommii and related sister species for the development of diagnostic species identification markers.</title>
        <authorList>
            <person name="Giroux E."/>
            <person name="Bilodeau G."/>
        </authorList>
    </citation>
    <scope>NUCLEOTIDE SEQUENCE [LARGE SCALE GENOMIC DNA]</scope>
    <source>
        <strain evidence="1 2">CBS 172.35</strain>
    </source>
</reference>